<feature type="region of interest" description="Disordered" evidence="4">
    <location>
        <begin position="1"/>
        <end position="23"/>
    </location>
</feature>
<dbReference type="eggNOG" id="KOG1914">
    <property type="taxonomic scope" value="Eukaryota"/>
</dbReference>
<evidence type="ECO:0000256" key="1">
    <source>
        <dbReference type="ARBA" id="ARBA00004123"/>
    </source>
</evidence>
<dbReference type="AlphaFoldDB" id="A0A1X7VP66"/>
<reference evidence="6" key="2">
    <citation type="submission" date="2017-05" db="UniProtKB">
        <authorList>
            <consortium name="EnsemblMetazoa"/>
        </authorList>
    </citation>
    <scope>IDENTIFICATION</scope>
</reference>
<dbReference type="SUPFAM" id="SSF48452">
    <property type="entry name" value="TPR-like"/>
    <property type="match status" value="1"/>
</dbReference>
<dbReference type="OrthoDB" id="26282at2759"/>
<dbReference type="InParanoid" id="A0A1X7VP66"/>
<feature type="compositionally biased region" description="Polar residues" evidence="4">
    <location>
        <begin position="661"/>
        <end position="670"/>
    </location>
</feature>
<dbReference type="SMART" id="SM00386">
    <property type="entry name" value="HAT"/>
    <property type="match status" value="9"/>
</dbReference>
<dbReference type="PANTHER" id="PTHR19980:SF0">
    <property type="entry name" value="CLEAVAGE STIMULATION FACTOR SUBUNIT 3"/>
    <property type="match status" value="1"/>
</dbReference>
<dbReference type="GO" id="GO:0003729">
    <property type="term" value="F:mRNA binding"/>
    <property type="evidence" value="ECO:0007669"/>
    <property type="project" value="TreeGrafter"/>
</dbReference>
<evidence type="ECO:0000256" key="3">
    <source>
        <dbReference type="ARBA" id="ARBA00023242"/>
    </source>
</evidence>
<keyword evidence="7" id="KW-1185">Reference proteome</keyword>
<evidence type="ECO:0000313" key="7">
    <source>
        <dbReference type="Proteomes" id="UP000007879"/>
    </source>
</evidence>
<name>A0A1X7VP66_AMPQE</name>
<dbReference type="KEGG" id="aqu:100641283"/>
<keyword evidence="2" id="KW-0677">Repeat</keyword>
<dbReference type="InterPro" id="IPR011990">
    <property type="entry name" value="TPR-like_helical_dom_sf"/>
</dbReference>
<evidence type="ECO:0000259" key="5">
    <source>
        <dbReference type="Pfam" id="PF05843"/>
    </source>
</evidence>
<comment type="subcellular location">
    <subcellularLocation>
        <location evidence="1">Nucleus</location>
    </subcellularLocation>
</comment>
<gene>
    <name evidence="6" type="primary">100641283</name>
</gene>
<organism evidence="6">
    <name type="scientific">Amphimedon queenslandica</name>
    <name type="common">Sponge</name>
    <dbReference type="NCBI Taxonomy" id="400682"/>
    <lineage>
        <taxon>Eukaryota</taxon>
        <taxon>Metazoa</taxon>
        <taxon>Porifera</taxon>
        <taxon>Demospongiae</taxon>
        <taxon>Heteroscleromorpha</taxon>
        <taxon>Haplosclerida</taxon>
        <taxon>Niphatidae</taxon>
        <taxon>Amphimedon</taxon>
    </lineage>
</organism>
<accession>A0A1X7VP66</accession>
<dbReference type="InterPro" id="IPR003107">
    <property type="entry name" value="HAT"/>
</dbReference>
<dbReference type="InterPro" id="IPR008847">
    <property type="entry name" value="Suf"/>
</dbReference>
<dbReference type="Proteomes" id="UP000007879">
    <property type="component" value="Unassembled WGS sequence"/>
</dbReference>
<evidence type="ECO:0000256" key="2">
    <source>
        <dbReference type="ARBA" id="ARBA00022737"/>
    </source>
</evidence>
<feature type="region of interest" description="Disordered" evidence="4">
    <location>
        <begin position="657"/>
        <end position="705"/>
    </location>
</feature>
<dbReference type="PANTHER" id="PTHR19980">
    <property type="entry name" value="RNA CLEAVAGE STIMULATION FACTOR"/>
    <property type="match status" value="1"/>
</dbReference>
<dbReference type="STRING" id="400682.A0A1X7VP66"/>
<evidence type="ECO:0000313" key="6">
    <source>
        <dbReference type="EnsemblMetazoa" id="Aqu2.1.42181_001"/>
    </source>
</evidence>
<dbReference type="FunCoup" id="A0A1X7VP66">
    <property type="interactions" value="721"/>
</dbReference>
<sequence length="705" mass="81163">MESHPLVNLGMKGSATSSKESDESWSMTDYGKRAEAKISVHPFDLDSWEVLLREAQTATIVRSRAFYEHLVTQFPTSARYWRMYIEQEMRHRCYEEVEKLFQRCLMDILHIDLWKLYITYIRETKSGLPNYREKLKNAYDFTLEHMGIDFYSTPIWMEYLDFLNSENSQGSYGENLKLQSMRKTFQLAVASPKVSIEQVWKDYSAFENMANKSLAKKVLEVQNKLYSNAKRASYEYENVTRGLVRGSTSVPPQGAIQEAQQLQIWRRYLAWEKQNPLRTEDVKLIIKRVVYAYNQCLLCFGHCSDIWYELTLYLQRAGESDPPRSHQWIEEAGTVYTRAVSGPLANNLLMNFAFADFEEVQQHNDKAESIYNRLLSTIEDESKTLVYIQYMNFKRRTAGIKGARTVFKKAREDTKCNYHAYVAAALMEYYITKDKDIAFRIFELGMKKFGTNVGFLLAYVDYLSHLNDDNNTRVLFEKAVSTVPPDESSKLWEQFSRFELAVGDLSSLLKVERRRANMLQRSQEAEVSETSLLIDRYTYLDLFPCSELELRVIGHHSVANPIDTATAPVFLKAPVSNNESSKADSHYSKPDLKQMISFKPSTTHGVGMNAVPGGHFPLPSSLANLLSLLPPPHCFQGPFVQVDQLIDMIIHSSIPEISSSQPGLSSTRVINQKRRRDDGEDFDEETAPPSNDLYISRQQKRAQTT</sequence>
<protein>
    <recommendedName>
        <fullName evidence="5">Suppressor of forked domain-containing protein</fullName>
    </recommendedName>
</protein>
<dbReference type="EnsemblMetazoa" id="Aqu2.1.42181_001">
    <property type="protein sequence ID" value="Aqu2.1.42181_001"/>
    <property type="gene ID" value="Aqu2.1.42181"/>
</dbReference>
<dbReference type="Gene3D" id="1.25.40.1040">
    <property type="match status" value="1"/>
</dbReference>
<dbReference type="InterPro" id="IPR045243">
    <property type="entry name" value="Rna14-like"/>
</dbReference>
<dbReference type="EnsemblMetazoa" id="XM_020001981.1">
    <property type="protein sequence ID" value="XP_019857540.1"/>
    <property type="gene ID" value="LOC100641283"/>
</dbReference>
<keyword evidence="3" id="KW-0539">Nucleus</keyword>
<evidence type="ECO:0000256" key="4">
    <source>
        <dbReference type="SAM" id="MobiDB-lite"/>
    </source>
</evidence>
<dbReference type="Pfam" id="PF05843">
    <property type="entry name" value="Suf"/>
    <property type="match status" value="1"/>
</dbReference>
<proteinExistence type="predicted"/>
<feature type="domain" description="Suppressor of forked" evidence="5">
    <location>
        <begin position="32"/>
        <end position="550"/>
    </location>
</feature>
<dbReference type="GO" id="GO:0005634">
    <property type="term" value="C:nucleus"/>
    <property type="evidence" value="ECO:0007669"/>
    <property type="project" value="UniProtKB-SubCell"/>
</dbReference>
<dbReference type="GO" id="GO:0031124">
    <property type="term" value="P:mRNA 3'-end processing"/>
    <property type="evidence" value="ECO:0007669"/>
    <property type="project" value="InterPro"/>
</dbReference>
<reference evidence="7" key="1">
    <citation type="journal article" date="2010" name="Nature">
        <title>The Amphimedon queenslandica genome and the evolution of animal complexity.</title>
        <authorList>
            <person name="Srivastava M."/>
            <person name="Simakov O."/>
            <person name="Chapman J."/>
            <person name="Fahey B."/>
            <person name="Gauthier M.E."/>
            <person name="Mitros T."/>
            <person name="Richards G.S."/>
            <person name="Conaco C."/>
            <person name="Dacre M."/>
            <person name="Hellsten U."/>
            <person name="Larroux C."/>
            <person name="Putnam N.H."/>
            <person name="Stanke M."/>
            <person name="Adamska M."/>
            <person name="Darling A."/>
            <person name="Degnan S.M."/>
            <person name="Oakley T.H."/>
            <person name="Plachetzki D.C."/>
            <person name="Zhai Y."/>
            <person name="Adamski M."/>
            <person name="Calcino A."/>
            <person name="Cummins S.F."/>
            <person name="Goodstein D.M."/>
            <person name="Harris C."/>
            <person name="Jackson D.J."/>
            <person name="Leys S.P."/>
            <person name="Shu S."/>
            <person name="Woodcroft B.J."/>
            <person name="Vervoort M."/>
            <person name="Kosik K.S."/>
            <person name="Manning G."/>
            <person name="Degnan B.M."/>
            <person name="Rokhsar D.S."/>
        </authorList>
    </citation>
    <scope>NUCLEOTIDE SEQUENCE [LARGE SCALE GENOMIC DNA]</scope>
</reference>